<dbReference type="InterPro" id="IPR028565">
    <property type="entry name" value="MHD"/>
</dbReference>
<dbReference type="HOGENOM" id="CLU_667471_0_0_1"/>
<keyword evidence="4 8" id="KW-0931">ER-Golgi transport</keyword>
<feature type="region of interest" description="Disordered" evidence="10">
    <location>
        <begin position="301"/>
        <end position="331"/>
    </location>
</feature>
<protein>
    <recommendedName>
        <fullName evidence="8">Coatomer subunit delta</fullName>
    </recommendedName>
</protein>
<reference evidence="12 13" key="1">
    <citation type="journal article" date="2013" name="BMC Genomics">
        <title>Comparative genomics of parasitic silkworm microsporidia reveal an association between genome expansion and host adaptation.</title>
        <authorList>
            <person name="Pan G."/>
            <person name="Xu J."/>
            <person name="Li T."/>
            <person name="Xia Q."/>
            <person name="Liu S.L."/>
            <person name="Zhang G."/>
            <person name="Li S."/>
            <person name="Li C."/>
            <person name="Liu H."/>
            <person name="Yang L."/>
            <person name="Liu T."/>
            <person name="Zhang X."/>
            <person name="Wu Z."/>
            <person name="Fan W."/>
            <person name="Dang X."/>
            <person name="Xiang H."/>
            <person name="Tao M."/>
            <person name="Li Y."/>
            <person name="Hu J."/>
            <person name="Li Z."/>
            <person name="Lin L."/>
            <person name="Luo J."/>
            <person name="Geng L."/>
            <person name="Wang L."/>
            <person name="Long M."/>
            <person name="Wan Y."/>
            <person name="He N."/>
            <person name="Zhang Z."/>
            <person name="Lu C."/>
            <person name="Keeling P.J."/>
            <person name="Wang J."/>
            <person name="Xiang Z."/>
            <person name="Zhou Z."/>
        </authorList>
    </citation>
    <scope>NUCLEOTIDE SEQUENCE [LARGE SCALE GENOMIC DNA]</scope>
    <source>
        <strain evidence="13">CQ1 / CVCC 102059</strain>
    </source>
</reference>
<dbReference type="GO" id="GO:0000139">
    <property type="term" value="C:Golgi membrane"/>
    <property type="evidence" value="ECO:0007669"/>
    <property type="project" value="UniProtKB-SubCell"/>
</dbReference>
<evidence type="ECO:0000256" key="6">
    <source>
        <dbReference type="ARBA" id="ARBA00023034"/>
    </source>
</evidence>
<feature type="compositionally biased region" description="Basic and acidic residues" evidence="10">
    <location>
        <begin position="301"/>
        <end position="310"/>
    </location>
</feature>
<sequence length="465" mass="53653">MILGTLVTNIRNNQILARMKDPVYTEKIEFFLLEFMNSATKKSGLVYKDLYKYIYTFDEDNYYVLITSLLFNEIKGFSILTHLINSKGGDPLDLLIFIDNIIYEDNIVYPDLNLIFNMDSQEEKIYKMMMKNKELEMRRKQKEIIKNKSKGGNGSKLDLNKLNINSKLSINNDLTSKPTINNTYIRNDLPVDFKPKDKKRRFETSTSPIFICFKEKIKCVINQENKIKLMEVMGEMTLNIKEEDFNNLEIKLKGNYEDCKFSPKLNKKDTNCGIIKSEKGFSLNKNIALLKWRGCVDGGKGDGSKVEKGGSSKVNANGKPSLSNPHSNSNPYLSNTPPLEFTIWPSEIKLNTFQFTLEIIPNLDLENLLISIPKRKLREIKFENENEDNLEWKIDSISKGDSDSLEFQCKCEDPSDIFPIEIYFTSPGCYREIGIASIKMNGEDLKEKTDIKKMREVDEFTLESE</sequence>
<evidence type="ECO:0000256" key="3">
    <source>
        <dbReference type="ARBA" id="ARBA00022490"/>
    </source>
</evidence>
<name>R0M0G6_NOSB1</name>
<keyword evidence="2 8" id="KW-0813">Transport</keyword>
<dbReference type="EMBL" id="KB910018">
    <property type="protein sequence ID" value="EOB11514.1"/>
    <property type="molecule type" value="Genomic_DNA"/>
</dbReference>
<dbReference type="VEuPathDB" id="MicrosporidiaDB:NBO_1111g0001"/>
<dbReference type="GO" id="GO:0006888">
    <property type="term" value="P:endoplasmic reticulum to Golgi vesicle-mediated transport"/>
    <property type="evidence" value="ECO:0007669"/>
    <property type="project" value="TreeGrafter"/>
</dbReference>
<dbReference type="InterPro" id="IPR027059">
    <property type="entry name" value="Coatomer_dsu"/>
</dbReference>
<dbReference type="InterPro" id="IPR036168">
    <property type="entry name" value="AP2_Mu_C_sf"/>
</dbReference>
<evidence type="ECO:0000256" key="1">
    <source>
        <dbReference type="ARBA" id="ARBA00010516"/>
    </source>
</evidence>
<dbReference type="PANTHER" id="PTHR10121">
    <property type="entry name" value="COATOMER SUBUNIT DELTA"/>
    <property type="match status" value="1"/>
</dbReference>
<accession>R0M0G6</accession>
<evidence type="ECO:0000256" key="2">
    <source>
        <dbReference type="ARBA" id="ARBA00022448"/>
    </source>
</evidence>
<evidence type="ECO:0000313" key="12">
    <source>
        <dbReference type="EMBL" id="EOB11514.1"/>
    </source>
</evidence>
<feature type="compositionally biased region" description="Low complexity" evidence="10">
    <location>
        <begin position="320"/>
        <end position="331"/>
    </location>
</feature>
<dbReference type="Pfam" id="PF00928">
    <property type="entry name" value="Adap_comp_sub"/>
    <property type="match status" value="1"/>
</dbReference>
<gene>
    <name evidence="12" type="ORF">NBO_1111g0001</name>
</gene>
<dbReference type="GO" id="GO:0006890">
    <property type="term" value="P:retrograde vesicle-mediated transport, Golgi to endoplasmic reticulum"/>
    <property type="evidence" value="ECO:0007669"/>
    <property type="project" value="UniProtKB-UniRule"/>
</dbReference>
<proteinExistence type="inferred from homology"/>
<evidence type="ECO:0000256" key="5">
    <source>
        <dbReference type="ARBA" id="ARBA00022927"/>
    </source>
</evidence>
<comment type="similarity">
    <text evidence="1 8">Belongs to the adaptor complexes medium subunit family. Delta-COP subfamily.</text>
</comment>
<comment type="subcellular location">
    <subcellularLocation>
        <location evidence="8 9">Cytoplasm</location>
    </subcellularLocation>
    <subcellularLocation>
        <location evidence="8 9">Cytoplasmic vesicle</location>
        <location evidence="8 9">COPI-coated vesicle membrane</location>
        <topology evidence="8 9">Peripheral membrane protein</topology>
        <orientation evidence="8 9">Cytoplasmic side</orientation>
    </subcellularLocation>
    <subcellularLocation>
        <location evidence="8 9">Golgi apparatus membrane</location>
        <topology evidence="8 9">Peripheral membrane protein</topology>
        <orientation evidence="8 9">Cytoplasmic side</orientation>
    </subcellularLocation>
</comment>
<keyword evidence="5 8" id="KW-0653">Protein transport</keyword>
<keyword evidence="13" id="KW-1185">Reference proteome</keyword>
<feature type="domain" description="MHD" evidence="11">
    <location>
        <begin position="206"/>
        <end position="465"/>
    </location>
</feature>
<dbReference type="GO" id="GO:0051645">
    <property type="term" value="P:Golgi localization"/>
    <property type="evidence" value="ECO:0007669"/>
    <property type="project" value="TreeGrafter"/>
</dbReference>
<keyword evidence="7 8" id="KW-0968">Cytoplasmic vesicle</keyword>
<evidence type="ECO:0000256" key="10">
    <source>
        <dbReference type="SAM" id="MobiDB-lite"/>
    </source>
</evidence>
<evidence type="ECO:0000256" key="4">
    <source>
        <dbReference type="ARBA" id="ARBA00022892"/>
    </source>
</evidence>
<dbReference type="STRING" id="578461.R0M0G6"/>
<comment type="function">
    <text evidence="8">The coatomer is a cytosolic protein complex that binds to dilysine motifs and reversibly associates with Golgi non-clathrin-coated vesicles, which further mediate biosynthetic protein transport from the ER, via the Golgi up to the trans Golgi network. Coatomer complex is required for budding from Golgi membranes, and is essential for the retrograde Golgi-to-ER transport of dilysine-tagged proteins.</text>
</comment>
<organism evidence="12 13">
    <name type="scientific">Nosema bombycis (strain CQ1 / CVCC 102059)</name>
    <name type="common">Microsporidian parasite</name>
    <name type="synonym">Pebrine of silkworm</name>
    <dbReference type="NCBI Taxonomy" id="578461"/>
    <lineage>
        <taxon>Eukaryota</taxon>
        <taxon>Fungi</taxon>
        <taxon>Fungi incertae sedis</taxon>
        <taxon>Microsporidia</taxon>
        <taxon>Nosematidae</taxon>
        <taxon>Nosema</taxon>
    </lineage>
</organism>
<keyword evidence="6 8" id="KW-0333">Golgi apparatus</keyword>
<keyword evidence="3 8" id="KW-0963">Cytoplasm</keyword>
<dbReference type="GO" id="GO:0030126">
    <property type="term" value="C:COPI vesicle coat"/>
    <property type="evidence" value="ECO:0007669"/>
    <property type="project" value="UniProtKB-UniRule"/>
</dbReference>
<dbReference type="GO" id="GO:0015031">
    <property type="term" value="P:protein transport"/>
    <property type="evidence" value="ECO:0007669"/>
    <property type="project" value="UniProtKB-KW"/>
</dbReference>
<dbReference type="PROSITE" id="PS51072">
    <property type="entry name" value="MHD"/>
    <property type="match status" value="1"/>
</dbReference>
<dbReference type="Proteomes" id="UP000016927">
    <property type="component" value="Unassembled WGS sequence"/>
</dbReference>
<evidence type="ECO:0000313" key="13">
    <source>
        <dbReference type="Proteomes" id="UP000016927"/>
    </source>
</evidence>
<dbReference type="PANTHER" id="PTHR10121:SF0">
    <property type="entry name" value="COATOMER SUBUNIT DELTA"/>
    <property type="match status" value="1"/>
</dbReference>
<evidence type="ECO:0000256" key="8">
    <source>
        <dbReference type="RuleBase" id="RU364018"/>
    </source>
</evidence>
<dbReference type="AlphaFoldDB" id="R0M0G6"/>
<dbReference type="OMA" id="MKWALDE"/>
<comment type="subunit">
    <text evidence="8">Oligomeric complex that consists of at least the alpha, beta, beta', gamma, delta, epsilon and zeta subunits.</text>
</comment>
<evidence type="ECO:0000256" key="7">
    <source>
        <dbReference type="ARBA" id="ARBA00023329"/>
    </source>
</evidence>
<evidence type="ECO:0000259" key="11">
    <source>
        <dbReference type="PROSITE" id="PS51072"/>
    </source>
</evidence>
<dbReference type="OrthoDB" id="10266042at2759"/>
<dbReference type="SUPFAM" id="SSF49447">
    <property type="entry name" value="Second domain of Mu2 adaptin subunit (ap50) of ap2 adaptor"/>
    <property type="match status" value="1"/>
</dbReference>
<evidence type="ECO:0000256" key="9">
    <source>
        <dbReference type="RuleBase" id="RU366052"/>
    </source>
</evidence>
<keyword evidence="8" id="KW-0472">Membrane</keyword>